<keyword evidence="2" id="KW-0479">Metal-binding</keyword>
<dbReference type="InterPro" id="IPR027417">
    <property type="entry name" value="P-loop_NTPase"/>
</dbReference>
<keyword evidence="4" id="KW-0482">Metalloprotease</keyword>
<proteinExistence type="predicted"/>
<dbReference type="GO" id="GO:0005524">
    <property type="term" value="F:ATP binding"/>
    <property type="evidence" value="ECO:0007669"/>
    <property type="project" value="InterPro"/>
</dbReference>
<dbReference type="Gene3D" id="1.10.8.60">
    <property type="match status" value="1"/>
</dbReference>
<geneLocation type="chloroplast" evidence="7"/>
<dbReference type="GO" id="GO:0006508">
    <property type="term" value="P:proteolysis"/>
    <property type="evidence" value="ECO:0007669"/>
    <property type="project" value="TreeGrafter"/>
</dbReference>
<keyword evidence="4" id="KW-0645">Protease</keyword>
<dbReference type="Pfam" id="PF17862">
    <property type="entry name" value="AAA_lid_3"/>
    <property type="match status" value="1"/>
</dbReference>
<dbReference type="GO" id="GO:0004176">
    <property type="term" value="F:ATP-dependent peptidase activity"/>
    <property type="evidence" value="ECO:0007669"/>
    <property type="project" value="TreeGrafter"/>
</dbReference>
<dbReference type="PANTHER" id="PTHR23076">
    <property type="entry name" value="METALLOPROTEASE M41 FTSH"/>
    <property type="match status" value="1"/>
</dbReference>
<evidence type="ECO:0000259" key="6">
    <source>
        <dbReference type="SMART" id="SM00382"/>
    </source>
</evidence>
<dbReference type="Gene3D" id="3.40.50.300">
    <property type="entry name" value="P-loop containing nucleotide triphosphate hydrolases"/>
    <property type="match status" value="1"/>
</dbReference>
<dbReference type="Pfam" id="PF00004">
    <property type="entry name" value="AAA"/>
    <property type="match status" value="2"/>
</dbReference>
<dbReference type="PANTHER" id="PTHR23076:SF97">
    <property type="entry name" value="ATP-DEPENDENT ZINC METALLOPROTEASE YME1L1"/>
    <property type="match status" value="1"/>
</dbReference>
<dbReference type="SUPFAM" id="SSF52540">
    <property type="entry name" value="P-loop containing nucleoside triphosphate hydrolases"/>
    <property type="match status" value="1"/>
</dbReference>
<dbReference type="RefSeq" id="YP_009306312.1">
    <property type="nucleotide sequence ID" value="NC_031367.1"/>
</dbReference>
<keyword evidence="3" id="KW-0862">Zinc</keyword>
<keyword evidence="4" id="KW-0378">Hydrolase</keyword>
<dbReference type="InterPro" id="IPR003593">
    <property type="entry name" value="AAA+_ATPase"/>
</dbReference>
<protein>
    <submittedName>
        <fullName evidence="7">Cell division protein</fullName>
    </submittedName>
</protein>
<feature type="region of interest" description="Disordered" evidence="5">
    <location>
        <begin position="1059"/>
        <end position="1084"/>
    </location>
</feature>
<reference evidence="7" key="2">
    <citation type="submission" date="2016-08" db="EMBL/GenBank/DDBJ databases">
        <authorList>
            <person name="Seilhamer J.J."/>
        </authorList>
    </citation>
    <scope>NUCLEOTIDE SEQUENCE</scope>
</reference>
<organism evidence="7">
    <name type="scientific">Derbesia sp. WEST4838</name>
    <dbReference type="NCBI Taxonomy" id="1847751"/>
    <lineage>
        <taxon>Eukaryota</taxon>
        <taxon>Viridiplantae</taxon>
        <taxon>Chlorophyta</taxon>
        <taxon>core chlorophytes</taxon>
        <taxon>Ulvophyceae</taxon>
        <taxon>TCBD clade</taxon>
        <taxon>Bryopsidales</taxon>
        <taxon>Bryopsidineae</taxon>
        <taxon>Derbesiaceae</taxon>
        <taxon>Derbesia</taxon>
    </lineage>
</organism>
<evidence type="ECO:0000256" key="2">
    <source>
        <dbReference type="ARBA" id="ARBA00022723"/>
    </source>
</evidence>
<sequence length="1084" mass="127365">MVSLEKEINNLYSFITFTLLFYEFLQMSGIQSNHSNQLLLNKIKSNQQLVESKHYEFGLNKNFKNTLIFKQKVRTDNSINLPSKLKNSKRLRTKNAYFLDQINIQNYRVILRNKYSFSKLPFDSNFIFTTRLNFPTIELYRCKFKSNQFLVYPTLDLPIKFNQQSQYQRSISILHKKEIFFEEDYYVKKVHLNLNAQLISKITHLSSVKNIEGQIVQSSNRVQSSFRKFSDSRFLKKSNIFHSSKNSSFYELYEPISSKSYLIILSIGFSFFIINIFQNLYKEYGKEILSILVDVIQLIGLLEEDDWLREDLNLKVNKPKFRSLRKVNCSLGELAGIESVVIEISEIIWFLRNKKQINFNPFQHILTFKQKYSSPFALSHSYLFIGPPGTGKTLLVQAIAGESGVPILIQSGSILKNPDKHNKGAQALHSLFKKSKRIAPCIIFIDEIDGLGAKRQNISLTSNCEYDFMELIDTQLKSAFNQYDLENEIKREIDKGDGKDNLWIFQDEKQLIPFNVNQQTEKENTSRLENLAILIQLLIELDGLKPLNNILVIGATNRHSVLDPALLRPGRFNNFIHIHLPNLRKRIELFKIQIDKIGYESEILWSYLAKRTEGLSAADITAISNESALIAIEKNELHTFDSIEQGILRIITLPNNQNISFLITENNKIKETYYSIYNIFNQYHLDIYTNKLILNLPFPRNLNLHLSSYYSMASKNLFSLLFKYLPPESFLAIKERKKNYRYQKLDNILNSIKDDFSYKKKLEAKLIFLFAGKSSELMGNNISLIRQTDQINNPKLIFQLFELTDFGSFDLKQATLLIKYMVSKWYLYTEQVITEKYHRIDTKYDIIEYDSEELKLMKVIAEEISISISSNSDKTIELNQQKWLYNPWWQKNVQEQLDFIYSNEFEWYRIYLSDPDTSEQNIEWVPPDIYYYQLQEENSNPYFSWNQLLLSTQNYLWNSLALNAFNSAFSIVKYSVELNDIIINNLLLSESIREYELVKLIKTFYINFRNQFDLSNQAKIMGDQCIIRKSWGKQSRRPVAKQFFINQVQVEAKRQIEEAKQRAEEEAKQRAEEEAKQRAEEEID</sequence>
<dbReference type="InterPro" id="IPR041569">
    <property type="entry name" value="AAA_lid_3"/>
</dbReference>
<dbReference type="GO" id="GO:0016887">
    <property type="term" value="F:ATP hydrolysis activity"/>
    <property type="evidence" value="ECO:0007669"/>
    <property type="project" value="InterPro"/>
</dbReference>
<reference evidence="7" key="1">
    <citation type="journal article" date="2016" name="Genome Biol. Evol.">
        <title>Evolutionary Dynamics of Chloroplast Genomes in Low Light: A Case Study of the Endolithic Green Alga Ostreobium quekettii.</title>
        <authorList>
            <person name="R Marcelino V."/>
            <person name="Cremen M.C."/>
            <person name="Jackson C.J."/>
            <person name="Larkum A.A."/>
            <person name="Verbruggen H."/>
        </authorList>
    </citation>
    <scope>NUCLEOTIDE SEQUENCE</scope>
</reference>
<dbReference type="EMBL" id="KX808497">
    <property type="protein sequence ID" value="AOP19216.1"/>
    <property type="molecule type" value="Genomic_DNA"/>
</dbReference>
<keyword evidence="7" id="KW-0131">Cell cycle</keyword>
<keyword evidence="7" id="KW-0132">Cell division</keyword>
<keyword evidence="7" id="KW-0150">Chloroplast</keyword>
<dbReference type="GO" id="GO:0051301">
    <property type="term" value="P:cell division"/>
    <property type="evidence" value="ECO:0007669"/>
    <property type="project" value="UniProtKB-KW"/>
</dbReference>
<dbReference type="SMART" id="SM00382">
    <property type="entry name" value="AAA"/>
    <property type="match status" value="1"/>
</dbReference>
<evidence type="ECO:0000256" key="3">
    <source>
        <dbReference type="ARBA" id="ARBA00022833"/>
    </source>
</evidence>
<dbReference type="GO" id="GO:0046872">
    <property type="term" value="F:metal ion binding"/>
    <property type="evidence" value="ECO:0007669"/>
    <property type="project" value="UniProtKB-KW"/>
</dbReference>
<feature type="domain" description="AAA+ ATPase" evidence="6">
    <location>
        <begin position="378"/>
        <end position="582"/>
    </location>
</feature>
<evidence type="ECO:0000256" key="1">
    <source>
        <dbReference type="ARBA" id="ARBA00001947"/>
    </source>
</evidence>
<accession>A0A1C9JBJ3</accession>
<evidence type="ECO:0000313" key="7">
    <source>
        <dbReference type="EMBL" id="AOP19216.1"/>
    </source>
</evidence>
<evidence type="ECO:0000256" key="5">
    <source>
        <dbReference type="SAM" id="MobiDB-lite"/>
    </source>
</evidence>
<dbReference type="GO" id="GO:0008237">
    <property type="term" value="F:metallopeptidase activity"/>
    <property type="evidence" value="ECO:0007669"/>
    <property type="project" value="UniProtKB-KW"/>
</dbReference>
<keyword evidence="7" id="KW-0934">Plastid</keyword>
<gene>
    <name evidence="7" type="primary">ftsH</name>
</gene>
<dbReference type="AlphaFoldDB" id="A0A1C9JBJ3"/>
<evidence type="ECO:0000256" key="4">
    <source>
        <dbReference type="ARBA" id="ARBA00023049"/>
    </source>
</evidence>
<dbReference type="InterPro" id="IPR003960">
    <property type="entry name" value="ATPase_AAA_CS"/>
</dbReference>
<dbReference type="PROSITE" id="PS00674">
    <property type="entry name" value="AAA"/>
    <property type="match status" value="1"/>
</dbReference>
<dbReference type="InterPro" id="IPR003959">
    <property type="entry name" value="ATPase_AAA_core"/>
</dbReference>
<dbReference type="GO" id="GO:0005739">
    <property type="term" value="C:mitochondrion"/>
    <property type="evidence" value="ECO:0007669"/>
    <property type="project" value="TreeGrafter"/>
</dbReference>
<dbReference type="GeneID" id="29288699"/>
<comment type="cofactor">
    <cofactor evidence="1">
        <name>Zn(2+)</name>
        <dbReference type="ChEBI" id="CHEBI:29105"/>
    </cofactor>
</comment>
<name>A0A1C9JBJ3_9CHLO</name>